<evidence type="ECO:0000313" key="3">
    <source>
        <dbReference type="Proteomes" id="UP000054270"/>
    </source>
</evidence>
<evidence type="ECO:0000256" key="1">
    <source>
        <dbReference type="SAM" id="MobiDB-lite"/>
    </source>
</evidence>
<gene>
    <name evidence="2" type="ORF">HYPSUDRAFT_201615</name>
</gene>
<feature type="region of interest" description="Disordered" evidence="1">
    <location>
        <begin position="390"/>
        <end position="417"/>
    </location>
</feature>
<feature type="region of interest" description="Disordered" evidence="1">
    <location>
        <begin position="1"/>
        <end position="34"/>
    </location>
</feature>
<dbReference type="STRING" id="945553.A0A0D2MHD3"/>
<reference evidence="3" key="1">
    <citation type="submission" date="2014-04" db="EMBL/GenBank/DDBJ databases">
        <title>Evolutionary Origins and Diversification of the Mycorrhizal Mutualists.</title>
        <authorList>
            <consortium name="DOE Joint Genome Institute"/>
            <consortium name="Mycorrhizal Genomics Consortium"/>
            <person name="Kohler A."/>
            <person name="Kuo A."/>
            <person name="Nagy L.G."/>
            <person name="Floudas D."/>
            <person name="Copeland A."/>
            <person name="Barry K.W."/>
            <person name="Cichocki N."/>
            <person name="Veneault-Fourrey C."/>
            <person name="LaButti K."/>
            <person name="Lindquist E.A."/>
            <person name="Lipzen A."/>
            <person name="Lundell T."/>
            <person name="Morin E."/>
            <person name="Murat C."/>
            <person name="Riley R."/>
            <person name="Ohm R."/>
            <person name="Sun H."/>
            <person name="Tunlid A."/>
            <person name="Henrissat B."/>
            <person name="Grigoriev I.V."/>
            <person name="Hibbett D.S."/>
            <person name="Martin F."/>
        </authorList>
    </citation>
    <scope>NUCLEOTIDE SEQUENCE [LARGE SCALE GENOMIC DNA]</scope>
    <source>
        <strain evidence="3">FD-334 SS-4</strain>
    </source>
</reference>
<accession>A0A0D2MHD3</accession>
<protein>
    <submittedName>
        <fullName evidence="2">Uncharacterized protein</fullName>
    </submittedName>
</protein>
<dbReference type="EMBL" id="KN817545">
    <property type="protein sequence ID" value="KJA23053.1"/>
    <property type="molecule type" value="Genomic_DNA"/>
</dbReference>
<feature type="region of interest" description="Disordered" evidence="1">
    <location>
        <begin position="279"/>
        <end position="303"/>
    </location>
</feature>
<dbReference type="Proteomes" id="UP000054270">
    <property type="component" value="Unassembled WGS sequence"/>
</dbReference>
<organism evidence="2 3">
    <name type="scientific">Hypholoma sublateritium (strain FD-334 SS-4)</name>
    <dbReference type="NCBI Taxonomy" id="945553"/>
    <lineage>
        <taxon>Eukaryota</taxon>
        <taxon>Fungi</taxon>
        <taxon>Dikarya</taxon>
        <taxon>Basidiomycota</taxon>
        <taxon>Agaricomycotina</taxon>
        <taxon>Agaricomycetes</taxon>
        <taxon>Agaricomycetidae</taxon>
        <taxon>Agaricales</taxon>
        <taxon>Agaricineae</taxon>
        <taxon>Strophariaceae</taxon>
        <taxon>Hypholoma</taxon>
    </lineage>
</organism>
<sequence>MPTPSSSVPPNPLNSSSAENSLPGGDSNADPGDSAVWKRRYHALQESLAPNELKRKLGNATPTSQLGRGIRKVVFICGDIKEVVSDSDNRCAYMEDPDNPDLSAEFEDLNDDEVEELKRDWERNHAAVQALNRLIPNFQKKVDNGTPEELNTFYVELQRGADSARSDDLNRIRASIADWLNGAHNRPEVLLKPSCRKNRGIQHDVTGRLLCPAEFDWNNLVTRAKLRAGETGFDWLSSYHSRCFYAGNPAADQLETGYLKSTLLIRVFKAIFTSPSSAKDIPNDEDDNENIPPAQLQRTSSGKQTLRRNVATKVHLNSKATSRSIAYAALHFNLQTAAAWAVIYGGFDYRGLYNYIVDFFEDTPGPAAKERSKELLDWWSRKIFPDAAVRRQSNTSASRKALKQQRIALENREAGTQ</sequence>
<evidence type="ECO:0000313" key="2">
    <source>
        <dbReference type="EMBL" id="KJA23053.1"/>
    </source>
</evidence>
<keyword evidence="3" id="KW-1185">Reference proteome</keyword>
<feature type="compositionally biased region" description="Pro residues" evidence="1">
    <location>
        <begin position="1"/>
        <end position="12"/>
    </location>
</feature>
<dbReference type="AlphaFoldDB" id="A0A0D2MHD3"/>
<dbReference type="InterPro" id="IPR046521">
    <property type="entry name" value="DUF6698"/>
</dbReference>
<dbReference type="OrthoDB" id="2662502at2759"/>
<dbReference type="Pfam" id="PF20414">
    <property type="entry name" value="DUF6698"/>
    <property type="match status" value="1"/>
</dbReference>
<dbReference type="OMA" id="RCAYMED"/>
<name>A0A0D2MHD3_HYPSF</name>
<proteinExistence type="predicted"/>